<keyword evidence="5 8" id="KW-0863">Zinc-finger</keyword>
<keyword evidence="7" id="KW-0862">Zinc</keyword>
<evidence type="ECO:0000256" key="8">
    <source>
        <dbReference type="PROSITE-ProRule" id="PRU00175"/>
    </source>
</evidence>
<keyword evidence="6" id="KW-0833">Ubl conjugation pathway</keyword>
<feature type="region of interest" description="Disordered" evidence="9">
    <location>
        <begin position="90"/>
        <end position="112"/>
    </location>
</feature>
<evidence type="ECO:0000256" key="4">
    <source>
        <dbReference type="ARBA" id="ARBA00022723"/>
    </source>
</evidence>
<evidence type="ECO:0000256" key="9">
    <source>
        <dbReference type="SAM" id="MobiDB-lite"/>
    </source>
</evidence>
<dbReference type="FunFam" id="3.30.40.10:FF:000022">
    <property type="entry name" value="E3 ubiquitin-protein ligase RING1-like"/>
    <property type="match status" value="1"/>
</dbReference>
<dbReference type="CDD" id="cd16669">
    <property type="entry name" value="RING-H2_RNF181"/>
    <property type="match status" value="1"/>
</dbReference>
<comment type="catalytic activity">
    <reaction evidence="1">
        <text>S-ubiquitinyl-[E2 ubiquitin-conjugating enzyme]-L-cysteine + [acceptor protein]-L-lysine = [E2 ubiquitin-conjugating enzyme]-L-cysteine + N(6)-ubiquitinyl-[acceptor protein]-L-lysine.</text>
        <dbReference type="EC" id="2.3.2.27"/>
    </reaction>
</comment>
<sequence>MADVADRIFDLLPDDGDDAFFIQEVGEALNLITPFSSLSASDLSGDDPATAAVPFPEETLDSHDLGLLDGADEMRSDFLGLDGSQYCDHDGSFSSPSAPQAAGGYPGSSHGENLRIIEIESDSDSEEDRVMASVVDDKVGDDNLRTPRCWNCIRIEGEETVGLVLEEEGNDFFEWEEVDGCSSMTIDAYESGSASASRSNHGEELIDLEEELDDDIGGSLGDLEWEIPSSVNNRGAGAESSYLDDAEPYLGDDHDMNTSEFEVLYGQFMDHPGPPRGNPPAAKSVIRSLPSVIIVEEDLANGHALCAVCKEDISLKEKAKRLPCSHHFHGDCILPWLAIRNSCPVCRHELPTDDPEYEKWKAQRSSPAGTTTEEPVARYDYEMFPEV</sequence>
<dbReference type="Pfam" id="PF13639">
    <property type="entry name" value="zf-RING_2"/>
    <property type="match status" value="1"/>
</dbReference>
<dbReference type="GO" id="GO:0016567">
    <property type="term" value="P:protein ubiquitination"/>
    <property type="evidence" value="ECO:0007669"/>
    <property type="project" value="TreeGrafter"/>
</dbReference>
<evidence type="ECO:0000256" key="3">
    <source>
        <dbReference type="ARBA" id="ARBA00022679"/>
    </source>
</evidence>
<dbReference type="Gene3D" id="3.30.40.10">
    <property type="entry name" value="Zinc/RING finger domain, C3HC4 (zinc finger)"/>
    <property type="match status" value="1"/>
</dbReference>
<evidence type="ECO:0000256" key="2">
    <source>
        <dbReference type="ARBA" id="ARBA00012483"/>
    </source>
</evidence>
<feature type="compositionally biased region" description="Polar residues" evidence="9">
    <location>
        <begin position="363"/>
        <end position="373"/>
    </location>
</feature>
<dbReference type="PANTHER" id="PTHR15710">
    <property type="entry name" value="E3 UBIQUITIN-PROTEIN LIGASE PRAJA"/>
    <property type="match status" value="1"/>
</dbReference>
<protein>
    <recommendedName>
        <fullName evidence="2">RING-type E3 ubiquitin transferase</fullName>
        <ecNumber evidence="2">2.3.2.27</ecNumber>
    </recommendedName>
</protein>
<keyword evidence="3" id="KW-0808">Transferase</keyword>
<evidence type="ECO:0000256" key="1">
    <source>
        <dbReference type="ARBA" id="ARBA00000900"/>
    </source>
</evidence>
<proteinExistence type="predicted"/>
<evidence type="ECO:0000313" key="12">
    <source>
        <dbReference type="Proteomes" id="UP000317650"/>
    </source>
</evidence>
<dbReference type="InterPro" id="IPR001841">
    <property type="entry name" value="Znf_RING"/>
</dbReference>
<organism evidence="11 12">
    <name type="scientific">Musa balbisiana</name>
    <name type="common">Banana</name>
    <dbReference type="NCBI Taxonomy" id="52838"/>
    <lineage>
        <taxon>Eukaryota</taxon>
        <taxon>Viridiplantae</taxon>
        <taxon>Streptophyta</taxon>
        <taxon>Embryophyta</taxon>
        <taxon>Tracheophyta</taxon>
        <taxon>Spermatophyta</taxon>
        <taxon>Magnoliopsida</taxon>
        <taxon>Liliopsida</taxon>
        <taxon>Zingiberales</taxon>
        <taxon>Musaceae</taxon>
        <taxon>Musa</taxon>
    </lineage>
</organism>
<name>A0A4S8JE92_MUSBA</name>
<dbReference type="EC" id="2.3.2.27" evidence="2"/>
<comment type="caution">
    <text evidence="11">The sequence shown here is derived from an EMBL/GenBank/DDBJ whole genome shotgun (WGS) entry which is preliminary data.</text>
</comment>
<evidence type="ECO:0000256" key="7">
    <source>
        <dbReference type="ARBA" id="ARBA00022833"/>
    </source>
</evidence>
<accession>A0A4S8JE92</accession>
<dbReference type="EMBL" id="PYDT01000006">
    <property type="protein sequence ID" value="THU59202.1"/>
    <property type="molecule type" value="Genomic_DNA"/>
</dbReference>
<dbReference type="STRING" id="52838.A0A4S8JE92"/>
<dbReference type="GO" id="GO:0008270">
    <property type="term" value="F:zinc ion binding"/>
    <property type="evidence" value="ECO:0007669"/>
    <property type="project" value="UniProtKB-KW"/>
</dbReference>
<dbReference type="SUPFAM" id="SSF57850">
    <property type="entry name" value="RING/U-box"/>
    <property type="match status" value="1"/>
</dbReference>
<dbReference type="SMART" id="SM00184">
    <property type="entry name" value="RING"/>
    <property type="match status" value="1"/>
</dbReference>
<gene>
    <name evidence="11" type="ORF">C4D60_Mb03t22490</name>
</gene>
<dbReference type="PANTHER" id="PTHR15710:SF108">
    <property type="entry name" value="OS03G0286100 PROTEIN"/>
    <property type="match status" value="1"/>
</dbReference>
<dbReference type="GO" id="GO:0005737">
    <property type="term" value="C:cytoplasm"/>
    <property type="evidence" value="ECO:0007669"/>
    <property type="project" value="TreeGrafter"/>
</dbReference>
<dbReference type="PROSITE" id="PS50089">
    <property type="entry name" value="ZF_RING_2"/>
    <property type="match status" value="1"/>
</dbReference>
<keyword evidence="4" id="KW-0479">Metal-binding</keyword>
<dbReference type="AlphaFoldDB" id="A0A4S8JE92"/>
<keyword evidence="12" id="KW-1185">Reference proteome</keyword>
<dbReference type="GO" id="GO:0061630">
    <property type="term" value="F:ubiquitin protein ligase activity"/>
    <property type="evidence" value="ECO:0007669"/>
    <property type="project" value="UniProtKB-EC"/>
</dbReference>
<evidence type="ECO:0000256" key="6">
    <source>
        <dbReference type="ARBA" id="ARBA00022786"/>
    </source>
</evidence>
<dbReference type="InterPro" id="IPR013083">
    <property type="entry name" value="Znf_RING/FYVE/PHD"/>
</dbReference>
<evidence type="ECO:0000313" key="11">
    <source>
        <dbReference type="EMBL" id="THU59202.1"/>
    </source>
</evidence>
<evidence type="ECO:0000259" key="10">
    <source>
        <dbReference type="PROSITE" id="PS50089"/>
    </source>
</evidence>
<feature type="region of interest" description="Disordered" evidence="9">
    <location>
        <begin position="358"/>
        <end position="387"/>
    </location>
</feature>
<evidence type="ECO:0000256" key="5">
    <source>
        <dbReference type="ARBA" id="ARBA00022771"/>
    </source>
</evidence>
<feature type="domain" description="RING-type" evidence="10">
    <location>
        <begin position="306"/>
        <end position="347"/>
    </location>
</feature>
<dbReference type="Proteomes" id="UP000317650">
    <property type="component" value="Chromosome 3"/>
</dbReference>
<reference evidence="11 12" key="1">
    <citation type="journal article" date="2019" name="Nat. Plants">
        <title>Genome sequencing of Musa balbisiana reveals subgenome evolution and function divergence in polyploid bananas.</title>
        <authorList>
            <person name="Yao X."/>
        </authorList>
    </citation>
    <scope>NUCLEOTIDE SEQUENCE [LARGE SCALE GENOMIC DNA]</scope>
    <source>
        <strain evidence="12">cv. DH-PKW</strain>
        <tissue evidence="11">Leaves</tissue>
    </source>
</reference>